<dbReference type="PANTHER" id="PTHR30603:SF67">
    <property type="entry name" value="RNA POLYMERASE SIGMA FACTOR RPOS"/>
    <property type="match status" value="1"/>
</dbReference>
<sequence>MLPDPMRSAAAAAAIQGYLTEIGYCPPLAAAEECYLMALARGGDEGSGARLVECHRSLVARLALHCEGRGVPLPALIEAGRRGMVQAVASYDPDSGCGFSIYGAWWVGRSIEHAVQRRTGSMHLPLAVARKLYRYLCRQRGQR</sequence>
<keyword evidence="3" id="KW-1185">Reference proteome</keyword>
<dbReference type="PANTHER" id="PTHR30603">
    <property type="entry name" value="RNA POLYMERASE SIGMA FACTOR RPO"/>
    <property type="match status" value="1"/>
</dbReference>
<evidence type="ECO:0000313" key="3">
    <source>
        <dbReference type="Proteomes" id="UP001059672"/>
    </source>
</evidence>
<dbReference type="Gene3D" id="1.20.120.1810">
    <property type="match status" value="1"/>
</dbReference>
<protein>
    <recommendedName>
        <fullName evidence="1">RNA polymerase sigma-70 region 2 domain-containing protein</fullName>
    </recommendedName>
</protein>
<accession>A0ABY5H467</accession>
<feature type="domain" description="RNA polymerase sigma-70 region 2" evidence="1">
    <location>
        <begin position="51"/>
        <end position="118"/>
    </location>
</feature>
<reference evidence="2" key="1">
    <citation type="submission" date="2021-04" db="EMBL/GenBank/DDBJ databases">
        <title>Oceanospirillales bacteria with DddD are important DMSP degraders in coastal seawater.</title>
        <authorList>
            <person name="Liu J."/>
        </authorList>
    </citation>
    <scope>NUCLEOTIDE SEQUENCE</scope>
    <source>
        <strain evidence="2">D13-4</strain>
    </source>
</reference>
<dbReference type="InterPro" id="IPR013325">
    <property type="entry name" value="RNA_pol_sigma_r2"/>
</dbReference>
<dbReference type="Pfam" id="PF04542">
    <property type="entry name" value="Sigma70_r2"/>
    <property type="match status" value="1"/>
</dbReference>
<evidence type="ECO:0000313" key="2">
    <source>
        <dbReference type="EMBL" id="UTW06864.1"/>
    </source>
</evidence>
<name>A0ABY5H467_9PSED</name>
<dbReference type="InterPro" id="IPR050239">
    <property type="entry name" value="Sigma-70_RNA_pol_init_factors"/>
</dbReference>
<organism evidence="2 3">
    <name type="scientific">Pseudomonas benzenivorans</name>
    <dbReference type="NCBI Taxonomy" id="556533"/>
    <lineage>
        <taxon>Bacteria</taxon>
        <taxon>Pseudomonadati</taxon>
        <taxon>Pseudomonadota</taxon>
        <taxon>Gammaproteobacteria</taxon>
        <taxon>Pseudomonadales</taxon>
        <taxon>Pseudomonadaceae</taxon>
        <taxon>Pseudomonas</taxon>
    </lineage>
</organism>
<dbReference type="SUPFAM" id="SSF88946">
    <property type="entry name" value="Sigma2 domain of RNA polymerase sigma factors"/>
    <property type="match status" value="1"/>
</dbReference>
<dbReference type="RefSeq" id="WP_255837428.1">
    <property type="nucleotide sequence ID" value="NZ_CP073346.1"/>
</dbReference>
<dbReference type="Proteomes" id="UP001059672">
    <property type="component" value="Chromosome"/>
</dbReference>
<dbReference type="InterPro" id="IPR007627">
    <property type="entry name" value="RNA_pol_sigma70_r2"/>
</dbReference>
<gene>
    <name evidence="2" type="ORF">KDW96_17105</name>
</gene>
<proteinExistence type="predicted"/>
<evidence type="ECO:0000259" key="1">
    <source>
        <dbReference type="Pfam" id="PF04542"/>
    </source>
</evidence>
<dbReference type="EMBL" id="CP073346">
    <property type="protein sequence ID" value="UTW06864.1"/>
    <property type="molecule type" value="Genomic_DNA"/>
</dbReference>